<dbReference type="GO" id="GO:0008153">
    <property type="term" value="P:4-aminobenzoate biosynthetic process"/>
    <property type="evidence" value="ECO:0007669"/>
    <property type="project" value="TreeGrafter"/>
</dbReference>
<proteinExistence type="inferred from homology"/>
<dbReference type="InterPro" id="IPR005801">
    <property type="entry name" value="ADC_synthase"/>
</dbReference>
<dbReference type="InterPro" id="IPR001544">
    <property type="entry name" value="Aminotrans_IV"/>
</dbReference>
<evidence type="ECO:0000259" key="7">
    <source>
        <dbReference type="Pfam" id="PF00425"/>
    </source>
</evidence>
<evidence type="ECO:0000259" key="8">
    <source>
        <dbReference type="Pfam" id="PF04715"/>
    </source>
</evidence>
<evidence type="ECO:0000256" key="1">
    <source>
        <dbReference type="ARBA" id="ARBA00005970"/>
    </source>
</evidence>
<dbReference type="Pfam" id="PF01063">
    <property type="entry name" value="Aminotran_4"/>
    <property type="match status" value="1"/>
</dbReference>
<dbReference type="PANTHER" id="PTHR11236">
    <property type="entry name" value="AMINOBENZOATE/ANTHRANILATE SYNTHASE"/>
    <property type="match status" value="1"/>
</dbReference>
<evidence type="ECO:0000256" key="5">
    <source>
        <dbReference type="SAM" id="MobiDB-lite"/>
    </source>
</evidence>
<dbReference type="PRINTS" id="PR00095">
    <property type="entry name" value="ANTSNTHASEI"/>
</dbReference>
<feature type="domain" description="Glutamine amidotransferase" evidence="6">
    <location>
        <begin position="78"/>
        <end position="289"/>
    </location>
</feature>
<dbReference type="Pfam" id="PF00425">
    <property type="entry name" value="Chorismate_bind"/>
    <property type="match status" value="1"/>
</dbReference>
<feature type="domain" description="Chorismate-utilising enzyme C-terminal" evidence="7">
    <location>
        <begin position="572"/>
        <end position="834"/>
    </location>
</feature>
<dbReference type="PANTHER" id="PTHR11236:SF18">
    <property type="entry name" value="AMINODEOXYCHORISMATE SYNTHASE"/>
    <property type="match status" value="1"/>
</dbReference>
<dbReference type="InterPro" id="IPR006805">
    <property type="entry name" value="Anth_synth_I_N"/>
</dbReference>
<evidence type="ECO:0000259" key="6">
    <source>
        <dbReference type="Pfam" id="PF00117"/>
    </source>
</evidence>
<dbReference type="InterPro" id="IPR043132">
    <property type="entry name" value="BCAT-like_C"/>
</dbReference>
<feature type="compositionally biased region" description="Basic and acidic residues" evidence="5">
    <location>
        <begin position="34"/>
        <end position="48"/>
    </location>
</feature>
<comment type="similarity">
    <text evidence="1">In the C-terminal section; belongs to the anthranilate synthase component I family.</text>
</comment>
<dbReference type="Gene3D" id="3.60.120.10">
    <property type="entry name" value="Anthranilate synthase"/>
    <property type="match status" value="1"/>
</dbReference>
<dbReference type="PROSITE" id="PS51273">
    <property type="entry name" value="GATASE_TYPE_1"/>
    <property type="match status" value="1"/>
</dbReference>
<evidence type="ECO:0000256" key="3">
    <source>
        <dbReference type="ARBA" id="ARBA00022679"/>
    </source>
</evidence>
<dbReference type="GeneID" id="36842371"/>
<feature type="compositionally biased region" description="Polar residues" evidence="5">
    <location>
        <begin position="1"/>
        <end position="14"/>
    </location>
</feature>
<gene>
    <name evidence="9" type="ORF">pneo_cds_51</name>
</gene>
<dbReference type="InterPro" id="IPR015890">
    <property type="entry name" value="Chorismate_C"/>
</dbReference>
<dbReference type="SUPFAM" id="SSF56322">
    <property type="entry name" value="ADC synthase"/>
    <property type="match status" value="1"/>
</dbReference>
<dbReference type="Gene3D" id="3.40.50.880">
    <property type="match status" value="1"/>
</dbReference>
<dbReference type="KEGG" id="vg:36842371"/>
<dbReference type="InterPro" id="IPR017926">
    <property type="entry name" value="GATASE"/>
</dbReference>
<dbReference type="SUPFAM" id="SSF56752">
    <property type="entry name" value="D-aminoacid aminotransferase-like PLP-dependent enzymes"/>
    <property type="match status" value="1"/>
</dbReference>
<keyword evidence="4" id="KW-0315">Glutamine amidotransferase</keyword>
<feature type="compositionally biased region" description="Basic and acidic residues" evidence="5">
    <location>
        <begin position="15"/>
        <end position="25"/>
    </location>
</feature>
<dbReference type="EMBL" id="MG011690">
    <property type="protein sequence ID" value="AVK75658.1"/>
    <property type="molecule type" value="Genomic_DNA"/>
</dbReference>
<dbReference type="SUPFAM" id="SSF52317">
    <property type="entry name" value="Class I glutamine amidotransferase-like"/>
    <property type="match status" value="1"/>
</dbReference>
<evidence type="ECO:0000256" key="4">
    <source>
        <dbReference type="ARBA" id="ARBA00022962"/>
    </source>
</evidence>
<protein>
    <recommendedName>
        <fullName evidence="2">aminodeoxychorismate synthase</fullName>
        <ecNumber evidence="2">2.6.1.85</ecNumber>
    </recommendedName>
</protein>
<dbReference type="Gene3D" id="3.20.10.10">
    <property type="entry name" value="D-amino Acid Aminotransferase, subunit A, domain 2"/>
    <property type="match status" value="1"/>
</dbReference>
<dbReference type="CDD" id="cd01743">
    <property type="entry name" value="GATase1_Anthranilate_Synthase"/>
    <property type="match status" value="1"/>
</dbReference>
<dbReference type="Pfam" id="PF00117">
    <property type="entry name" value="GATase"/>
    <property type="match status" value="1"/>
</dbReference>
<keyword evidence="3" id="KW-0808">Transferase</keyword>
<dbReference type="Proteomes" id="UP000249287">
    <property type="component" value="Segment"/>
</dbReference>
<sequence length="1125" mass="120211">MNNAVRDNGSTQARRNLEKKRDDRNPQPTKKAQKSKEGNSGEQADPHSRRPYSCLFLPSVPCFVISLETMARDRLRLLIIDNHDSYTYNLCQRLLCVQPCVGEVEVVANDAIAWSDLLPRMGRFDAVVLGPGPGVPSDPTDFGLCADILRWAASAADAGADAWTPMPILGVCLGHQGMAWVLGGSVVRAPHVAHGVVEPIDHTGSGLFEDIPQGTNVVRYHSWLVDEATLPPCLEATAWTRATGAVPETESAGRLVMALAHRTLPLFGVQFHPESVCAQHGDAMLANFVAIARDMASTAEGATGARDAKEHSDGDPVGRVFTRTVRPPPHPLDGLIHGAPGKAAPRRRAIWRRLPDGCFPNDAAAAFDALAGDAPRCFWLDSSRCDSPDDGRFSYMGICADQGIQAIACDLAADKITHWRADGCESLPIGSNGFMGHVAQLLDEMRCAPDPALPCGMCGGGLVGYLGYELRRECVASGHVPDARPGEPDAVFLVVDRFVALDHVAGAAYAVALVDCDPSNKHGGRLDSDAAQAWFDRVEALLKTVNQTPLNDATHTPVVPAAGAQFSLDRDRRAYLNDIGACLGEIADGESYELCLTNKARAGPTVVTDPWAYYRRLRRASPAPYAAFLRLGPGLPVLASSSPEKFLSVDRHGRARSKPIKGTARRGATPDEDAALAAALASCPKTFAESLMIVDLVRNDLGMQCAPGSVVVPHDRLMAIESYAAVHQMVTTVDGLLAPGASALDAVRAAFPPGSMTGAPKPRTMEILDRLERGRPRGAYSGALGFLSADGACCLSVVIRTAVIDADGSVSVGCGGAIVADSNPDDEFDEILLKADRLVRTADGIIVVDTLHADAKGTDESIENREHADVVRTVGAVGSRVLVETLRLDPNGVYRIQALHVDRVLTAAHALLKDNANVDAVLATIKERVEGALVEVAARHQERTMRVRVVVDIDTLETTWTAEPMPSDGQTHWALQPDLVPTTHVARLAPVRMRSDDPRIGHKSLATRSLHDATHAVAWPADDPVTLATPPDLRLTLVANERGQITEGTRACVALLRESDNALVTPPLSCGLLPGTMRRHLLDAGVLVEDVIAIENLREAAAAGRPAYLFNSVRGVQAAKIVLDF</sequence>
<organism evidence="9">
    <name type="scientific">Pandoravirus neocaledonia</name>
    <dbReference type="NCBI Taxonomy" id="2107708"/>
    <lineage>
        <taxon>Viruses</taxon>
        <taxon>Pandoravirus</taxon>
    </lineage>
</organism>
<dbReference type="InterPro" id="IPR006221">
    <property type="entry name" value="TrpG/PapA_dom"/>
</dbReference>
<dbReference type="GO" id="GO:0000162">
    <property type="term" value="P:L-tryptophan biosynthetic process"/>
    <property type="evidence" value="ECO:0007669"/>
    <property type="project" value="TreeGrafter"/>
</dbReference>
<dbReference type="InterPro" id="IPR029062">
    <property type="entry name" value="Class_I_gatase-like"/>
</dbReference>
<dbReference type="GO" id="GO:0046820">
    <property type="term" value="F:4-amino-4-deoxychorismate synthase activity"/>
    <property type="evidence" value="ECO:0007669"/>
    <property type="project" value="UniProtKB-EC"/>
</dbReference>
<evidence type="ECO:0000313" key="9">
    <source>
        <dbReference type="EMBL" id="AVK75658.1"/>
    </source>
</evidence>
<name>A0A2U7UB31_9VIRU</name>
<dbReference type="EC" id="2.6.1.85" evidence="2"/>
<dbReference type="InterPro" id="IPR019999">
    <property type="entry name" value="Anth_synth_I-like"/>
</dbReference>
<reference evidence="9" key="1">
    <citation type="journal article" date="2018" name="Nat. Commun.">
        <title>Diversity and evolution of the emerging Pandoraviridae family.</title>
        <authorList>
            <person name="Legendre M."/>
            <person name="Fabre E."/>
            <person name="Poirot O."/>
            <person name="Jeudy S."/>
            <person name="Lartigue A."/>
            <person name="Alempic J.M."/>
            <person name="Beucher L."/>
            <person name="Philippe N."/>
            <person name="Bertaux L."/>
            <person name="Christo-Foroux E."/>
            <person name="Labadie K."/>
            <person name="Coute Y."/>
            <person name="Abergel C."/>
            <person name="Claverie J.M."/>
        </authorList>
    </citation>
    <scope>NUCLEOTIDE SEQUENCE [LARGE SCALE GENOMIC DNA]</scope>
    <source>
        <strain evidence="9">Neocaledonia</strain>
    </source>
</reference>
<dbReference type="NCBIfam" id="TIGR00566">
    <property type="entry name" value="trpG_papA"/>
    <property type="match status" value="1"/>
</dbReference>
<dbReference type="InterPro" id="IPR036038">
    <property type="entry name" value="Aminotransferase-like"/>
</dbReference>
<dbReference type="RefSeq" id="YP_009481661.1">
    <property type="nucleotide sequence ID" value="NC_037666.1"/>
</dbReference>
<accession>A0A2U7UB31</accession>
<evidence type="ECO:0000256" key="2">
    <source>
        <dbReference type="ARBA" id="ARBA00013139"/>
    </source>
</evidence>
<dbReference type="Pfam" id="PF04715">
    <property type="entry name" value="Anth_synt_I_N"/>
    <property type="match status" value="1"/>
</dbReference>
<feature type="region of interest" description="Disordered" evidence="5">
    <location>
        <begin position="1"/>
        <end position="48"/>
    </location>
</feature>
<feature type="domain" description="Anthranilate synthase component I N-terminal" evidence="8">
    <location>
        <begin position="365"/>
        <end position="506"/>
    </location>
</feature>